<proteinExistence type="predicted"/>
<evidence type="ECO:0000256" key="1">
    <source>
        <dbReference type="SAM" id="MobiDB-lite"/>
    </source>
</evidence>
<name>A0AAE0YS90_9GAST</name>
<evidence type="ECO:0000313" key="2">
    <source>
        <dbReference type="EMBL" id="KAK3756349.1"/>
    </source>
</evidence>
<accession>A0AAE0YS90</accession>
<organism evidence="2 3">
    <name type="scientific">Elysia crispata</name>
    <name type="common">lettuce slug</name>
    <dbReference type="NCBI Taxonomy" id="231223"/>
    <lineage>
        <taxon>Eukaryota</taxon>
        <taxon>Metazoa</taxon>
        <taxon>Spiralia</taxon>
        <taxon>Lophotrochozoa</taxon>
        <taxon>Mollusca</taxon>
        <taxon>Gastropoda</taxon>
        <taxon>Heterobranchia</taxon>
        <taxon>Euthyneura</taxon>
        <taxon>Panpulmonata</taxon>
        <taxon>Sacoglossa</taxon>
        <taxon>Placobranchoidea</taxon>
        <taxon>Plakobranchidae</taxon>
        <taxon>Elysia</taxon>
    </lineage>
</organism>
<dbReference type="EMBL" id="JAWDGP010005524">
    <property type="protein sequence ID" value="KAK3756349.1"/>
    <property type="molecule type" value="Genomic_DNA"/>
</dbReference>
<dbReference type="Proteomes" id="UP001283361">
    <property type="component" value="Unassembled WGS sequence"/>
</dbReference>
<protein>
    <submittedName>
        <fullName evidence="2">Uncharacterized protein</fullName>
    </submittedName>
</protein>
<sequence>MALADPTPGLIDTTPQASPTSSSVGAKAGRSQGCCFESKVGRAGKDRSDKLGSSTRLLSILLTHTEQVHRHLGGNPTYWKIEMEQHHFKLVFLFGVFLCLLSWPSCIDAHTGNCTAEHTKMHLETCATEHLKTLDVTVFFDRDARDENIITDPLKFVTNRELCNNSKEAADYMECSIGVFEKCATNTSREDIHTSPAKAKKAVEKFCEGLDMILKKVEFDDFEQCLKKDEQNVFSCAESYVIKDEDGAVKDVCNEHKIYTTCMAEMDECGGEEGKKLALFSTWAEHMTPQKCTDPAGAGCSVGATLWLLLITALLCMVEGAHW</sequence>
<reference evidence="2" key="1">
    <citation type="journal article" date="2023" name="G3 (Bethesda)">
        <title>A reference genome for the long-term kleptoplast-retaining sea slug Elysia crispata morphotype clarki.</title>
        <authorList>
            <person name="Eastman K.E."/>
            <person name="Pendleton A.L."/>
            <person name="Shaikh M.A."/>
            <person name="Suttiyut T."/>
            <person name="Ogas R."/>
            <person name="Tomko P."/>
            <person name="Gavelis G."/>
            <person name="Widhalm J.R."/>
            <person name="Wisecaver J.H."/>
        </authorList>
    </citation>
    <scope>NUCLEOTIDE SEQUENCE</scope>
    <source>
        <strain evidence="2">ECLA1</strain>
    </source>
</reference>
<dbReference type="AlphaFoldDB" id="A0AAE0YS90"/>
<feature type="region of interest" description="Disordered" evidence="1">
    <location>
        <begin position="1"/>
        <end position="29"/>
    </location>
</feature>
<evidence type="ECO:0000313" key="3">
    <source>
        <dbReference type="Proteomes" id="UP001283361"/>
    </source>
</evidence>
<keyword evidence="3" id="KW-1185">Reference proteome</keyword>
<comment type="caution">
    <text evidence="2">The sequence shown here is derived from an EMBL/GenBank/DDBJ whole genome shotgun (WGS) entry which is preliminary data.</text>
</comment>
<feature type="compositionally biased region" description="Polar residues" evidence="1">
    <location>
        <begin position="13"/>
        <end position="24"/>
    </location>
</feature>
<gene>
    <name evidence="2" type="ORF">RRG08_038838</name>
</gene>